<name>A0A382JXP5_9ZZZZ</name>
<dbReference type="EMBL" id="UINC01076852">
    <property type="protein sequence ID" value="SVC16415.1"/>
    <property type="molecule type" value="Genomic_DNA"/>
</dbReference>
<feature type="compositionally biased region" description="Basic and acidic residues" evidence="1">
    <location>
        <begin position="74"/>
        <end position="85"/>
    </location>
</feature>
<feature type="transmembrane region" description="Helical" evidence="2">
    <location>
        <begin position="18"/>
        <end position="41"/>
    </location>
</feature>
<evidence type="ECO:0000256" key="2">
    <source>
        <dbReference type="SAM" id="Phobius"/>
    </source>
</evidence>
<gene>
    <name evidence="3" type="ORF">METZ01_LOCUS269269</name>
</gene>
<accession>A0A382JXP5</accession>
<keyword evidence="2" id="KW-0472">Membrane</keyword>
<feature type="region of interest" description="Disordered" evidence="1">
    <location>
        <begin position="49"/>
        <end position="85"/>
    </location>
</feature>
<organism evidence="3">
    <name type="scientific">marine metagenome</name>
    <dbReference type="NCBI Taxonomy" id="408172"/>
    <lineage>
        <taxon>unclassified sequences</taxon>
        <taxon>metagenomes</taxon>
        <taxon>ecological metagenomes</taxon>
    </lineage>
</organism>
<reference evidence="3" key="1">
    <citation type="submission" date="2018-05" db="EMBL/GenBank/DDBJ databases">
        <authorList>
            <person name="Lanie J.A."/>
            <person name="Ng W.-L."/>
            <person name="Kazmierczak K.M."/>
            <person name="Andrzejewski T.M."/>
            <person name="Davidsen T.M."/>
            <person name="Wayne K.J."/>
            <person name="Tettelin H."/>
            <person name="Glass J.I."/>
            <person name="Rusch D."/>
            <person name="Podicherti R."/>
            <person name="Tsui H.-C.T."/>
            <person name="Winkler M.E."/>
        </authorList>
    </citation>
    <scope>NUCLEOTIDE SEQUENCE</scope>
</reference>
<sequence>VDVVTASSDSAGDVTTGLVVTGLVVAGLVVAGLVVAGLVVAGEVETGGIWMPPPHAAPKASKHKAAKETPMVAGRHDPGHRLDTS</sequence>
<dbReference type="AlphaFoldDB" id="A0A382JXP5"/>
<evidence type="ECO:0000313" key="3">
    <source>
        <dbReference type="EMBL" id="SVC16415.1"/>
    </source>
</evidence>
<evidence type="ECO:0000256" key="1">
    <source>
        <dbReference type="SAM" id="MobiDB-lite"/>
    </source>
</evidence>
<keyword evidence="2" id="KW-1133">Transmembrane helix</keyword>
<proteinExistence type="predicted"/>
<feature type="non-terminal residue" evidence="3">
    <location>
        <position position="1"/>
    </location>
</feature>
<protein>
    <submittedName>
        <fullName evidence="3">Uncharacterized protein</fullName>
    </submittedName>
</protein>
<keyword evidence="2" id="KW-0812">Transmembrane</keyword>